<organism evidence="2 3">
    <name type="scientific">Flaviaesturariibacter flavus</name>
    <dbReference type="NCBI Taxonomy" id="2502780"/>
    <lineage>
        <taxon>Bacteria</taxon>
        <taxon>Pseudomonadati</taxon>
        <taxon>Bacteroidota</taxon>
        <taxon>Chitinophagia</taxon>
        <taxon>Chitinophagales</taxon>
        <taxon>Chitinophagaceae</taxon>
        <taxon>Flaviaestuariibacter</taxon>
    </lineage>
</organism>
<comment type="caution">
    <text evidence="2">The sequence shown here is derived from an EMBL/GenBank/DDBJ whole genome shotgun (WGS) entry which is preliminary data.</text>
</comment>
<name>A0A4R1B6L7_9BACT</name>
<protein>
    <submittedName>
        <fullName evidence="2">Uncharacterized protein</fullName>
    </submittedName>
</protein>
<keyword evidence="1" id="KW-0732">Signal</keyword>
<feature type="chain" id="PRO_5020663072" evidence="1">
    <location>
        <begin position="19"/>
        <end position="535"/>
    </location>
</feature>
<keyword evidence="3" id="KW-1185">Reference proteome</keyword>
<dbReference type="SUPFAM" id="SSF55486">
    <property type="entry name" value="Metalloproteases ('zincins'), catalytic domain"/>
    <property type="match status" value="1"/>
</dbReference>
<dbReference type="OrthoDB" id="954626at2"/>
<dbReference type="Gene3D" id="2.60.120.380">
    <property type="match status" value="1"/>
</dbReference>
<evidence type="ECO:0000256" key="1">
    <source>
        <dbReference type="SAM" id="SignalP"/>
    </source>
</evidence>
<evidence type="ECO:0000313" key="2">
    <source>
        <dbReference type="EMBL" id="TCJ13360.1"/>
    </source>
</evidence>
<gene>
    <name evidence="2" type="ORF">EPD60_13305</name>
</gene>
<evidence type="ECO:0000313" key="3">
    <source>
        <dbReference type="Proteomes" id="UP000295334"/>
    </source>
</evidence>
<dbReference type="Proteomes" id="UP000295334">
    <property type="component" value="Unassembled WGS sequence"/>
</dbReference>
<sequence length="535" mass="57854">MRALLSLLLLVFNCAVFGQTPPAWSSMPDVRPTIFLDFDGHTVTGTQWNTAGPVVCGPANITQAQIAEIYERIAEDYRPFAVNVTTDSTKYWAAPAKQRMRVIFTISNSWYSNGVGGVSYTNSFTWGDNTPNFVFTTLLQYNTKWLAEAGAHEVGHTLGLRHQASYNSSCGKITDYYAGTGSGEIGWAPIMGVGYYQNMTTWNLGPNSLGCNNMQSDVDVITRTLNGVPVNGIAYRTDDVPETMAEAANTTFDADTFRIQGVIERAADRDLFKFRLDRGARFRLDAVPFNLGSGNVGSDLDIQVLLLDATGTQLGSYNPAPLLNSVIDTALATGDYYLMIDGKGNQFAPEYGSLGSYDLKASATPFNVLPLYQLTLHGSSAGGRHTLNWKVVADEVLTEQVLEASDDGRNFYVLATPPPGTTSYTYTVAEGARRQYRIKVVFNNGRYYYSKAVLLAAAAGATPQLLRTVAQGGSLAVQSPVAGRYQVGNALGQVMAAGVLPQGSSNLPLPRLAAGAYWVRFTVGGSETVQKFIQP</sequence>
<dbReference type="GO" id="GO:0008237">
    <property type="term" value="F:metallopeptidase activity"/>
    <property type="evidence" value="ECO:0007669"/>
    <property type="project" value="InterPro"/>
</dbReference>
<dbReference type="AlphaFoldDB" id="A0A4R1B6L7"/>
<dbReference type="RefSeq" id="WP_131450016.1">
    <property type="nucleotide sequence ID" value="NZ_SJZI01000046.1"/>
</dbReference>
<dbReference type="EMBL" id="SJZI01000046">
    <property type="protein sequence ID" value="TCJ13360.1"/>
    <property type="molecule type" value="Genomic_DNA"/>
</dbReference>
<dbReference type="InterPro" id="IPR024079">
    <property type="entry name" value="MetalloPept_cat_dom_sf"/>
</dbReference>
<reference evidence="2 3" key="1">
    <citation type="submission" date="2019-03" db="EMBL/GenBank/DDBJ databases">
        <authorList>
            <person name="Kim M.K.M."/>
        </authorList>
    </citation>
    <scope>NUCLEOTIDE SEQUENCE [LARGE SCALE GENOMIC DNA]</scope>
    <source>
        <strain evidence="2 3">17J68-12</strain>
    </source>
</reference>
<accession>A0A4R1B6L7</accession>
<dbReference type="Gene3D" id="3.40.390.10">
    <property type="entry name" value="Collagenase (Catalytic Domain)"/>
    <property type="match status" value="1"/>
</dbReference>
<feature type="signal peptide" evidence="1">
    <location>
        <begin position="1"/>
        <end position="18"/>
    </location>
</feature>
<proteinExistence type="predicted"/>